<protein>
    <recommendedName>
        <fullName evidence="4">DUF1499 domain-containing protein</fullName>
    </recommendedName>
</protein>
<feature type="transmembrane region" description="Helical" evidence="1">
    <location>
        <begin position="20"/>
        <end position="47"/>
    </location>
</feature>
<keyword evidence="1" id="KW-1133">Transmembrane helix</keyword>
<organism evidence="2 3">
    <name type="scientific">SAR86 cluster bacterium</name>
    <dbReference type="NCBI Taxonomy" id="2030880"/>
    <lineage>
        <taxon>Bacteria</taxon>
        <taxon>Pseudomonadati</taxon>
        <taxon>Pseudomonadota</taxon>
        <taxon>Gammaproteobacteria</taxon>
        <taxon>SAR86 cluster</taxon>
    </lineage>
</organism>
<dbReference type="AlphaFoldDB" id="A0A2A4MPL4"/>
<evidence type="ECO:0000313" key="3">
    <source>
        <dbReference type="Proteomes" id="UP000218172"/>
    </source>
</evidence>
<comment type="caution">
    <text evidence="2">The sequence shown here is derived from an EMBL/GenBank/DDBJ whole genome shotgun (WGS) entry which is preliminary data.</text>
</comment>
<dbReference type="InterPro" id="IPR010865">
    <property type="entry name" value="DUF1499"/>
</dbReference>
<accession>A0A2A4MPL4</accession>
<feature type="transmembrane region" description="Helical" evidence="1">
    <location>
        <begin position="59"/>
        <end position="80"/>
    </location>
</feature>
<dbReference type="Proteomes" id="UP000218172">
    <property type="component" value="Unassembled WGS sequence"/>
</dbReference>
<keyword evidence="1" id="KW-0812">Transmembrane</keyword>
<feature type="transmembrane region" description="Helical" evidence="1">
    <location>
        <begin position="92"/>
        <end position="109"/>
    </location>
</feature>
<gene>
    <name evidence="2" type="ORF">COC19_04555</name>
</gene>
<name>A0A2A4MPL4_9GAMM</name>
<dbReference type="Pfam" id="PF07386">
    <property type="entry name" value="DUF1499"/>
    <property type="match status" value="1"/>
</dbReference>
<reference evidence="3" key="1">
    <citation type="submission" date="2017-08" db="EMBL/GenBank/DDBJ databases">
        <title>A dynamic microbial community with high functional redundancy inhabits the cold, oxic subseafloor aquifer.</title>
        <authorList>
            <person name="Tully B.J."/>
            <person name="Wheat C.G."/>
            <person name="Glazer B.T."/>
            <person name="Huber J.A."/>
        </authorList>
    </citation>
    <scope>NUCLEOTIDE SEQUENCE [LARGE SCALE GENOMIC DNA]</scope>
</reference>
<evidence type="ECO:0000256" key="1">
    <source>
        <dbReference type="SAM" id="Phobius"/>
    </source>
</evidence>
<evidence type="ECO:0008006" key="4">
    <source>
        <dbReference type="Google" id="ProtNLM"/>
    </source>
</evidence>
<keyword evidence="1" id="KW-0472">Membrane</keyword>
<dbReference type="EMBL" id="NVQR01000064">
    <property type="protein sequence ID" value="PCH61556.1"/>
    <property type="molecule type" value="Genomic_DNA"/>
</dbReference>
<evidence type="ECO:0000313" key="2">
    <source>
        <dbReference type="EMBL" id="PCH61556.1"/>
    </source>
</evidence>
<proteinExistence type="predicted"/>
<sequence>MDSTQPQAQSGQLNLGLKILSGLAFIAGLGIGLLALFASLGVWFGLWEFGQGFSLLRTANGYADVIAIFALISTVAILAASKFFNTGSVTKLCSAALIGTIAAGLAYYIPESFRAPEGVSYPPIHDVSTDTVNPLQFVDVIPLRVDAANTMVYGGTDDMTPSKLAQLQTEAYPDLVAHYYDLSEQEVFAKALQAVNQLGWNLVAQVPDQGRIEATATTFWFRFKDDVVIKIHREGDQTVVNARSLSRVGRGDVGANAIRLRAFFELMESS</sequence>